<dbReference type="CDD" id="cd08558">
    <property type="entry name" value="PI-PLCc_eukaryota"/>
    <property type="match status" value="1"/>
</dbReference>
<keyword evidence="4 7" id="KW-0443">Lipid metabolism</keyword>
<accession>A0ABD2KBW5</accession>
<dbReference type="PROSITE" id="PS00018">
    <property type="entry name" value="EF_HAND_1"/>
    <property type="match status" value="1"/>
</dbReference>
<protein>
    <recommendedName>
        <fullName evidence="1 7">Phosphoinositide phospholipase C</fullName>
        <ecNumber evidence="1 7">3.1.4.11</ecNumber>
    </recommendedName>
</protein>
<dbReference type="SMART" id="SM00239">
    <property type="entry name" value="C2"/>
    <property type="match status" value="1"/>
</dbReference>
<reference evidence="12 13" key="1">
    <citation type="submission" date="2024-10" db="EMBL/GenBank/DDBJ databases">
        <authorList>
            <person name="Kim D."/>
        </authorList>
    </citation>
    <scope>NUCLEOTIDE SEQUENCE [LARGE SCALE GENOMIC DNA]</scope>
    <source>
        <strain evidence="12">Taebaek</strain>
    </source>
</reference>
<feature type="domain" description="PI-PLC Y-box" evidence="10">
    <location>
        <begin position="644"/>
        <end position="729"/>
    </location>
</feature>
<dbReference type="SUPFAM" id="SSF51695">
    <property type="entry name" value="PLC-like phosphodiesterases"/>
    <property type="match status" value="1"/>
</dbReference>
<dbReference type="Proteomes" id="UP001620645">
    <property type="component" value="Unassembled WGS sequence"/>
</dbReference>
<evidence type="ECO:0000259" key="9">
    <source>
        <dbReference type="PROSITE" id="PS50004"/>
    </source>
</evidence>
<dbReference type="EC" id="3.1.4.11" evidence="1 7"/>
<dbReference type="SMART" id="SM00148">
    <property type="entry name" value="PLCXc"/>
    <property type="match status" value="1"/>
</dbReference>
<dbReference type="SUPFAM" id="SSF47473">
    <property type="entry name" value="EF-hand"/>
    <property type="match status" value="1"/>
</dbReference>
<dbReference type="PROSITE" id="PS50004">
    <property type="entry name" value="C2"/>
    <property type="match status" value="1"/>
</dbReference>
<evidence type="ECO:0000313" key="13">
    <source>
        <dbReference type="Proteomes" id="UP001620645"/>
    </source>
</evidence>
<evidence type="ECO:0000256" key="6">
    <source>
        <dbReference type="ARBA" id="ARBA00023674"/>
    </source>
</evidence>
<feature type="domain" description="EF-hand" evidence="11">
    <location>
        <begin position="216"/>
        <end position="251"/>
    </location>
</feature>
<dbReference type="InterPro" id="IPR001192">
    <property type="entry name" value="PI-PLC_fam"/>
</dbReference>
<keyword evidence="13" id="KW-1185">Reference proteome</keyword>
<comment type="caution">
    <text evidence="12">The sequence shown here is derived from an EMBL/GenBank/DDBJ whole genome shotgun (WGS) entry which is preliminary data.</text>
</comment>
<dbReference type="InterPro" id="IPR011993">
    <property type="entry name" value="PH-like_dom_sf"/>
</dbReference>
<evidence type="ECO:0000313" key="12">
    <source>
        <dbReference type="EMBL" id="KAL3100412.1"/>
    </source>
</evidence>
<dbReference type="SMART" id="SM00149">
    <property type="entry name" value="PLCYc"/>
    <property type="match status" value="1"/>
</dbReference>
<name>A0ABD2KBW5_HETSC</name>
<evidence type="ECO:0000259" key="11">
    <source>
        <dbReference type="PROSITE" id="PS50222"/>
    </source>
</evidence>
<dbReference type="InterPro" id="IPR000008">
    <property type="entry name" value="C2_dom"/>
</dbReference>
<feature type="domain" description="C2" evidence="9">
    <location>
        <begin position="725"/>
        <end position="850"/>
    </location>
</feature>
<gene>
    <name evidence="12" type="ORF">niasHS_001715</name>
</gene>
<dbReference type="AlphaFoldDB" id="A0ABD2KBW5"/>
<dbReference type="SUPFAM" id="SSF49562">
    <property type="entry name" value="C2 domain (Calcium/lipid-binding domain, CaLB)"/>
    <property type="match status" value="1"/>
</dbReference>
<dbReference type="PRINTS" id="PR00390">
    <property type="entry name" value="PHPHLIPASEC"/>
</dbReference>
<dbReference type="Gene3D" id="3.20.20.190">
    <property type="entry name" value="Phosphatidylinositol (PI) phosphodiesterase"/>
    <property type="match status" value="1"/>
</dbReference>
<evidence type="ECO:0000256" key="2">
    <source>
        <dbReference type="ARBA" id="ARBA00022837"/>
    </source>
</evidence>
<dbReference type="InterPro" id="IPR001711">
    <property type="entry name" value="PLipase_C_Pinositol-sp_Y"/>
</dbReference>
<dbReference type="GO" id="GO:0007165">
    <property type="term" value="P:signal transduction"/>
    <property type="evidence" value="ECO:0007669"/>
    <property type="project" value="UniProtKB-KW"/>
</dbReference>
<dbReference type="Pfam" id="PF00388">
    <property type="entry name" value="PI-PLC-X"/>
    <property type="match status" value="1"/>
</dbReference>
<feature type="compositionally biased region" description="Basic and acidic residues" evidence="8">
    <location>
        <begin position="591"/>
        <end position="601"/>
    </location>
</feature>
<evidence type="ECO:0000256" key="5">
    <source>
        <dbReference type="ARBA" id="ARBA00023224"/>
    </source>
</evidence>
<dbReference type="Gene3D" id="2.60.40.150">
    <property type="entry name" value="C2 domain"/>
    <property type="match status" value="1"/>
</dbReference>
<dbReference type="GO" id="GO:0004435">
    <property type="term" value="F:phosphatidylinositol-4,5-bisphosphate phospholipase C activity"/>
    <property type="evidence" value="ECO:0007669"/>
    <property type="project" value="UniProtKB-EC"/>
</dbReference>
<dbReference type="SUPFAM" id="SSF50729">
    <property type="entry name" value="PH domain-like"/>
    <property type="match status" value="1"/>
</dbReference>
<dbReference type="EMBL" id="JBICCN010000031">
    <property type="protein sequence ID" value="KAL3100412.1"/>
    <property type="molecule type" value="Genomic_DNA"/>
</dbReference>
<keyword evidence="7" id="KW-0378">Hydrolase</keyword>
<dbReference type="InterPro" id="IPR011992">
    <property type="entry name" value="EF-hand-dom_pair"/>
</dbReference>
<keyword evidence="5" id="KW-0807">Transducer</keyword>
<dbReference type="InterPro" id="IPR018247">
    <property type="entry name" value="EF_Hand_1_Ca_BS"/>
</dbReference>
<dbReference type="InterPro" id="IPR000909">
    <property type="entry name" value="PLipase_C_PInositol-sp_X_dom"/>
</dbReference>
<keyword evidence="3 7" id="KW-0442">Lipid degradation</keyword>
<comment type="catalytic activity">
    <reaction evidence="6">
        <text>a 1,2-diacyl-sn-glycero-3-phospho-(1D-myo-inositol-4,5-bisphosphate) + H2O = 1D-myo-inositol 1,4,5-trisphosphate + a 1,2-diacyl-sn-glycerol + H(+)</text>
        <dbReference type="Rhea" id="RHEA:33179"/>
        <dbReference type="ChEBI" id="CHEBI:15377"/>
        <dbReference type="ChEBI" id="CHEBI:15378"/>
        <dbReference type="ChEBI" id="CHEBI:17815"/>
        <dbReference type="ChEBI" id="CHEBI:58456"/>
        <dbReference type="ChEBI" id="CHEBI:203600"/>
        <dbReference type="EC" id="3.1.4.11"/>
    </reaction>
    <physiologicalReaction direction="left-to-right" evidence="6">
        <dbReference type="Rhea" id="RHEA:33180"/>
    </physiologicalReaction>
</comment>
<dbReference type="PROSITE" id="PS50007">
    <property type="entry name" value="PIPLC_X_DOMAIN"/>
    <property type="match status" value="1"/>
</dbReference>
<evidence type="ECO:0000256" key="1">
    <source>
        <dbReference type="ARBA" id="ARBA00012368"/>
    </source>
</evidence>
<dbReference type="Pfam" id="PF00387">
    <property type="entry name" value="PI-PLC-Y"/>
    <property type="match status" value="1"/>
</dbReference>
<evidence type="ECO:0000256" key="3">
    <source>
        <dbReference type="ARBA" id="ARBA00022963"/>
    </source>
</evidence>
<dbReference type="PROSITE" id="PS50008">
    <property type="entry name" value="PIPLC_Y_DOMAIN"/>
    <property type="match status" value="1"/>
</dbReference>
<sequence length="905" mass="101121">MTMAAADGQQMMMVENNKNNNNNRGGGDGENEGATTTAGNNWGGKSGTTTTTTSLGHRRTEKNDINGGGGGGVPFDLPVRRVKNGRISGVSRVALDIYEDMLSYGATRSSLLSSLSGCRKESAGERRKKVILTDVLEIRQGYRTDGLHKAAKDYKFQRMAPEQRCFSIICKHPRFVCKSLDFVAVDLDQTTNWLNLLQEHFANVLQLSQNAVTNFNEQKWLLQNFRQADLNRNDEISFGELWRLLKRLNLQLSDQYVEALFKESVSKSGRPRNALNEQEFLRLFSVLTDLPEYRSVLRLANGQGNDFLDAETLRQFLTEEQQFKDVDQRKVEAIIAFCEPANFQQENQKDGPSSSPKVLSVSGFRRLLQCRWGNILREGHETVFQQMDQPLQCYFINSSHNTYLTGLQVHGNATVEGYISALRRGSRLLELDVFDGEHGEPQITHKRTFIGAISLRNVLKCVKNYAFVQNPYPVILTIENHVGIVQQRIMADIFQEILGDHLLIPSDDFHTKPLPSPQQLKHKVLLRGKTSSAQQWLAGAGATIADTNGATHAAETAATATTMAPPLPPPPASVAVNNGVVAGMATTGTDCDSREEREDSPKQSQRNLPVDPKFGRLIALPSVKLSPNNLYSDIKTHPTNGSPSLSERKVSAFLEANAPMAAYTATRIVKSFPSGIRQDSSNLDPIPSWICGIQSAALNFQTCDTNLDLNKGFFSVNGNIGYILKPKMLLEGKDPRHITNVQCTMELAIICAQYLPKTEPDSNSIIDPYICVQIFGVPRDERKAHTRTLRNNGFNPVWNECFSFPLCCPELAMLRVCVKDFDRTSSDDFVGEFSVPVNSIRPGKHGENPPPPLPLLGSYIFFLFWVTRMFASTHIANIRRTKRLQFLSEQPFHDQTHPFCTRFFQ</sequence>
<dbReference type="InterPro" id="IPR017946">
    <property type="entry name" value="PLC-like_Pdiesterase_TIM-brl"/>
</dbReference>
<dbReference type="Gene3D" id="2.30.29.30">
    <property type="entry name" value="Pleckstrin-homology domain (PH domain)/Phosphotyrosine-binding domain (PTB)"/>
    <property type="match status" value="1"/>
</dbReference>
<organism evidence="12 13">
    <name type="scientific">Heterodera schachtii</name>
    <name type="common">Sugarbeet cyst nematode worm</name>
    <name type="synonym">Tylenchus schachtii</name>
    <dbReference type="NCBI Taxonomy" id="97005"/>
    <lineage>
        <taxon>Eukaryota</taxon>
        <taxon>Metazoa</taxon>
        <taxon>Ecdysozoa</taxon>
        <taxon>Nematoda</taxon>
        <taxon>Chromadorea</taxon>
        <taxon>Rhabditida</taxon>
        <taxon>Tylenchina</taxon>
        <taxon>Tylenchomorpha</taxon>
        <taxon>Tylenchoidea</taxon>
        <taxon>Heteroderidae</taxon>
        <taxon>Heteroderinae</taxon>
        <taxon>Heterodera</taxon>
    </lineage>
</organism>
<dbReference type="CDD" id="cd00275">
    <property type="entry name" value="C2_PLC_like"/>
    <property type="match status" value="1"/>
</dbReference>
<proteinExistence type="predicted"/>
<dbReference type="Gene3D" id="1.10.238.10">
    <property type="entry name" value="EF-hand"/>
    <property type="match status" value="2"/>
</dbReference>
<dbReference type="Pfam" id="PF00168">
    <property type="entry name" value="C2"/>
    <property type="match status" value="1"/>
</dbReference>
<evidence type="ECO:0000256" key="7">
    <source>
        <dbReference type="RuleBase" id="RU361133"/>
    </source>
</evidence>
<dbReference type="InterPro" id="IPR035892">
    <property type="entry name" value="C2_domain_sf"/>
</dbReference>
<dbReference type="PANTHER" id="PTHR10336:SF209">
    <property type="entry name" value="PHOSPHOINOSITIDE PHOSPHOLIPASE C"/>
    <property type="match status" value="1"/>
</dbReference>
<evidence type="ECO:0000256" key="4">
    <source>
        <dbReference type="ARBA" id="ARBA00023098"/>
    </source>
</evidence>
<dbReference type="GO" id="GO:0016042">
    <property type="term" value="P:lipid catabolic process"/>
    <property type="evidence" value="ECO:0007669"/>
    <property type="project" value="UniProtKB-KW"/>
</dbReference>
<keyword evidence="2" id="KW-0106">Calcium</keyword>
<feature type="region of interest" description="Disordered" evidence="8">
    <location>
        <begin position="15"/>
        <end position="71"/>
    </location>
</feature>
<feature type="region of interest" description="Disordered" evidence="8">
    <location>
        <begin position="584"/>
        <end position="611"/>
    </location>
</feature>
<evidence type="ECO:0000256" key="8">
    <source>
        <dbReference type="SAM" id="MobiDB-lite"/>
    </source>
</evidence>
<dbReference type="InterPro" id="IPR002048">
    <property type="entry name" value="EF_hand_dom"/>
</dbReference>
<dbReference type="PROSITE" id="PS50222">
    <property type="entry name" value="EF_HAND_2"/>
    <property type="match status" value="1"/>
</dbReference>
<dbReference type="PANTHER" id="PTHR10336">
    <property type="entry name" value="PHOSPHOINOSITIDE-SPECIFIC PHOSPHOLIPASE C FAMILY PROTEIN"/>
    <property type="match status" value="1"/>
</dbReference>
<evidence type="ECO:0000259" key="10">
    <source>
        <dbReference type="PROSITE" id="PS50008"/>
    </source>
</evidence>